<feature type="transmembrane region" description="Helical" evidence="2">
    <location>
        <begin position="6"/>
        <end position="22"/>
    </location>
</feature>
<protein>
    <submittedName>
        <fullName evidence="4">Uncharacterized protein</fullName>
    </submittedName>
</protein>
<dbReference type="WBParaSite" id="Csp11.Scaffold630.g21091.t1">
    <property type="protein sequence ID" value="Csp11.Scaffold630.g21091.t1"/>
    <property type="gene ID" value="Csp11.Scaffold630.g21091"/>
</dbReference>
<keyword evidence="2" id="KW-1133">Transmembrane helix</keyword>
<feature type="region of interest" description="Disordered" evidence="1">
    <location>
        <begin position="26"/>
        <end position="97"/>
    </location>
</feature>
<dbReference type="PANTHER" id="PTHR37439:SF1">
    <property type="entry name" value="PROTEIN CBG18706"/>
    <property type="match status" value="1"/>
</dbReference>
<reference evidence="4" key="1">
    <citation type="submission" date="2016-11" db="UniProtKB">
        <authorList>
            <consortium name="WormBaseParasite"/>
        </authorList>
    </citation>
    <scope>IDENTIFICATION</scope>
</reference>
<dbReference type="PANTHER" id="PTHR37439">
    <property type="entry name" value="PROTEIN CBG25991-RELATED"/>
    <property type="match status" value="1"/>
</dbReference>
<keyword evidence="3" id="KW-1185">Reference proteome</keyword>
<evidence type="ECO:0000313" key="3">
    <source>
        <dbReference type="Proteomes" id="UP000095282"/>
    </source>
</evidence>
<dbReference type="AlphaFoldDB" id="A0A1I7V072"/>
<name>A0A1I7V072_9PELO</name>
<evidence type="ECO:0000256" key="1">
    <source>
        <dbReference type="SAM" id="MobiDB-lite"/>
    </source>
</evidence>
<keyword evidence="2" id="KW-0472">Membrane</keyword>
<accession>A0A1I7V072</accession>
<dbReference type="Proteomes" id="UP000095282">
    <property type="component" value="Unplaced"/>
</dbReference>
<sequence>MFVFLNILMNIVLLVFIGVGCKKEKNNASKLKPRDMSKEKPVPSSPDTNQKPAEASPAPDEKKPEAAAPAPSIMPERAANDNETIEEAPSKWAPVKE</sequence>
<proteinExistence type="predicted"/>
<feature type="compositionally biased region" description="Basic and acidic residues" evidence="1">
    <location>
        <begin position="26"/>
        <end position="41"/>
    </location>
</feature>
<evidence type="ECO:0000256" key="2">
    <source>
        <dbReference type="SAM" id="Phobius"/>
    </source>
</evidence>
<evidence type="ECO:0000313" key="4">
    <source>
        <dbReference type="WBParaSite" id="Csp11.Scaffold630.g21091.t1"/>
    </source>
</evidence>
<keyword evidence="2" id="KW-0812">Transmembrane</keyword>
<organism evidence="3 4">
    <name type="scientific">Caenorhabditis tropicalis</name>
    <dbReference type="NCBI Taxonomy" id="1561998"/>
    <lineage>
        <taxon>Eukaryota</taxon>
        <taxon>Metazoa</taxon>
        <taxon>Ecdysozoa</taxon>
        <taxon>Nematoda</taxon>
        <taxon>Chromadorea</taxon>
        <taxon>Rhabditida</taxon>
        <taxon>Rhabditina</taxon>
        <taxon>Rhabditomorpha</taxon>
        <taxon>Rhabditoidea</taxon>
        <taxon>Rhabditidae</taxon>
        <taxon>Peloderinae</taxon>
        <taxon>Caenorhabditis</taxon>
    </lineage>
</organism>